<protein>
    <submittedName>
        <fullName evidence="9">Polyol transporter 5</fullName>
    </submittedName>
</protein>
<keyword evidence="10" id="KW-1185">Reference proteome</keyword>
<dbReference type="AlphaFoldDB" id="A0A9D4VTC6"/>
<dbReference type="SUPFAM" id="SSF103473">
    <property type="entry name" value="MFS general substrate transporter"/>
    <property type="match status" value="1"/>
</dbReference>
<comment type="subcellular location">
    <subcellularLocation>
        <location evidence="1">Membrane</location>
        <topology evidence="1">Multi-pass membrane protein</topology>
    </subcellularLocation>
</comment>
<dbReference type="Pfam" id="PF00083">
    <property type="entry name" value="Sugar_tr"/>
    <property type="match status" value="1"/>
</dbReference>
<evidence type="ECO:0000256" key="4">
    <source>
        <dbReference type="ARBA" id="ARBA00022692"/>
    </source>
</evidence>
<evidence type="ECO:0000256" key="2">
    <source>
        <dbReference type="ARBA" id="ARBA00010992"/>
    </source>
</evidence>
<dbReference type="GO" id="GO:0016020">
    <property type="term" value="C:membrane"/>
    <property type="evidence" value="ECO:0007669"/>
    <property type="project" value="UniProtKB-SubCell"/>
</dbReference>
<accession>A0A9D4VTC6</accession>
<dbReference type="PANTHER" id="PTHR23500:SF455">
    <property type="entry name" value="POLYOL_MONOSACCHARIDE TRANSPORTER 1"/>
    <property type="match status" value="1"/>
</dbReference>
<dbReference type="InterPro" id="IPR005829">
    <property type="entry name" value="Sugar_transporter_CS"/>
</dbReference>
<evidence type="ECO:0000256" key="1">
    <source>
        <dbReference type="ARBA" id="ARBA00004141"/>
    </source>
</evidence>
<name>A0A9D4VTC6_PEA</name>
<dbReference type="GO" id="GO:0015144">
    <property type="term" value="F:carbohydrate transmembrane transporter activity"/>
    <property type="evidence" value="ECO:0007669"/>
    <property type="project" value="InterPro"/>
</dbReference>
<dbReference type="PANTHER" id="PTHR23500">
    <property type="entry name" value="SOLUTE CARRIER FAMILY 2, FACILITATED GLUCOSE TRANSPORTER"/>
    <property type="match status" value="1"/>
</dbReference>
<gene>
    <name evidence="9" type="ORF">KIW84_074176</name>
</gene>
<sequence>MAEGEATEALKSLEDFDPQNKSKRNKFSFTCAILASMTSTLLGYNIGVMSGAAIYIKRDLKVTHLKIEILLCIINIYSPIGSYIAGRLSDWIGRRYTIVLAGVIFFVGAILMGLSMNYALYALRSIL</sequence>
<keyword evidence="3" id="KW-0813">Transport</keyword>
<keyword evidence="6 7" id="KW-0472">Membrane</keyword>
<dbReference type="Gramene" id="PSAT_LOCUS30882_t1">
    <property type="protein sequence ID" value="CAL5212536.1"/>
    <property type="gene ID" value="PSAT_LOCUS30882"/>
</dbReference>
<comment type="caution">
    <text evidence="9">The sequence shown here is derived from an EMBL/GenBank/DDBJ whole genome shotgun (WGS) entry which is preliminary data.</text>
</comment>
<dbReference type="EMBL" id="JAMSHJ010000007">
    <property type="protein sequence ID" value="KAI5388381.1"/>
    <property type="molecule type" value="Genomic_DNA"/>
</dbReference>
<dbReference type="InterPro" id="IPR005828">
    <property type="entry name" value="MFS_sugar_transport-like"/>
</dbReference>
<dbReference type="InterPro" id="IPR045262">
    <property type="entry name" value="STP/PLT_plant"/>
</dbReference>
<feature type="domain" description="Major facilitator superfamily (MFS) profile" evidence="8">
    <location>
        <begin position="31"/>
        <end position="127"/>
    </location>
</feature>
<evidence type="ECO:0000313" key="9">
    <source>
        <dbReference type="EMBL" id="KAI5388381.1"/>
    </source>
</evidence>
<keyword evidence="5 7" id="KW-1133">Transmembrane helix</keyword>
<dbReference type="InterPro" id="IPR036259">
    <property type="entry name" value="MFS_trans_sf"/>
</dbReference>
<evidence type="ECO:0000256" key="6">
    <source>
        <dbReference type="ARBA" id="ARBA00023136"/>
    </source>
</evidence>
<evidence type="ECO:0000256" key="3">
    <source>
        <dbReference type="ARBA" id="ARBA00022448"/>
    </source>
</evidence>
<proteinExistence type="inferred from homology"/>
<dbReference type="Gene3D" id="1.20.1250.20">
    <property type="entry name" value="MFS general substrate transporter like domains"/>
    <property type="match status" value="1"/>
</dbReference>
<evidence type="ECO:0000313" key="10">
    <source>
        <dbReference type="Proteomes" id="UP001058974"/>
    </source>
</evidence>
<evidence type="ECO:0000256" key="7">
    <source>
        <dbReference type="SAM" id="Phobius"/>
    </source>
</evidence>
<organism evidence="9 10">
    <name type="scientific">Pisum sativum</name>
    <name type="common">Garden pea</name>
    <name type="synonym">Lathyrus oleraceus</name>
    <dbReference type="NCBI Taxonomy" id="3888"/>
    <lineage>
        <taxon>Eukaryota</taxon>
        <taxon>Viridiplantae</taxon>
        <taxon>Streptophyta</taxon>
        <taxon>Embryophyta</taxon>
        <taxon>Tracheophyta</taxon>
        <taxon>Spermatophyta</taxon>
        <taxon>Magnoliopsida</taxon>
        <taxon>eudicotyledons</taxon>
        <taxon>Gunneridae</taxon>
        <taxon>Pentapetalae</taxon>
        <taxon>rosids</taxon>
        <taxon>fabids</taxon>
        <taxon>Fabales</taxon>
        <taxon>Fabaceae</taxon>
        <taxon>Papilionoideae</taxon>
        <taxon>50 kb inversion clade</taxon>
        <taxon>NPAAA clade</taxon>
        <taxon>Hologalegina</taxon>
        <taxon>IRL clade</taxon>
        <taxon>Fabeae</taxon>
        <taxon>Lathyrus</taxon>
    </lineage>
</organism>
<evidence type="ECO:0000256" key="5">
    <source>
        <dbReference type="ARBA" id="ARBA00022989"/>
    </source>
</evidence>
<dbReference type="Proteomes" id="UP001058974">
    <property type="component" value="Chromosome 7"/>
</dbReference>
<reference evidence="9 10" key="1">
    <citation type="journal article" date="2022" name="Nat. Genet.">
        <title>Improved pea reference genome and pan-genome highlight genomic features and evolutionary characteristics.</title>
        <authorList>
            <person name="Yang T."/>
            <person name="Liu R."/>
            <person name="Luo Y."/>
            <person name="Hu S."/>
            <person name="Wang D."/>
            <person name="Wang C."/>
            <person name="Pandey M.K."/>
            <person name="Ge S."/>
            <person name="Xu Q."/>
            <person name="Li N."/>
            <person name="Li G."/>
            <person name="Huang Y."/>
            <person name="Saxena R.K."/>
            <person name="Ji Y."/>
            <person name="Li M."/>
            <person name="Yan X."/>
            <person name="He Y."/>
            <person name="Liu Y."/>
            <person name="Wang X."/>
            <person name="Xiang C."/>
            <person name="Varshney R.K."/>
            <person name="Ding H."/>
            <person name="Gao S."/>
            <person name="Zong X."/>
        </authorList>
    </citation>
    <scope>NUCLEOTIDE SEQUENCE [LARGE SCALE GENOMIC DNA]</scope>
    <source>
        <strain evidence="9 10">cv. Zhongwan 6</strain>
    </source>
</reference>
<dbReference type="Gramene" id="Psat07G0417600-T1">
    <property type="protein sequence ID" value="KAI5388381.1"/>
    <property type="gene ID" value="KIW84_074176"/>
</dbReference>
<feature type="transmembrane region" description="Helical" evidence="7">
    <location>
        <begin position="98"/>
        <end position="123"/>
    </location>
</feature>
<dbReference type="PROSITE" id="PS00216">
    <property type="entry name" value="SUGAR_TRANSPORT_1"/>
    <property type="match status" value="1"/>
</dbReference>
<dbReference type="InterPro" id="IPR020846">
    <property type="entry name" value="MFS_dom"/>
</dbReference>
<evidence type="ECO:0000259" key="8">
    <source>
        <dbReference type="PROSITE" id="PS50850"/>
    </source>
</evidence>
<feature type="transmembrane region" description="Helical" evidence="7">
    <location>
        <begin position="27"/>
        <end position="55"/>
    </location>
</feature>
<dbReference type="PROSITE" id="PS50850">
    <property type="entry name" value="MFS"/>
    <property type="match status" value="1"/>
</dbReference>
<comment type="similarity">
    <text evidence="2">Belongs to the major facilitator superfamily. Sugar transporter (TC 2.A.1.1) family.</text>
</comment>
<keyword evidence="4 7" id="KW-0812">Transmembrane</keyword>
<feature type="transmembrane region" description="Helical" evidence="7">
    <location>
        <begin position="67"/>
        <end position="86"/>
    </location>
</feature>